<dbReference type="NCBIfam" id="TIGR02022">
    <property type="entry name" value="hutF"/>
    <property type="match status" value="1"/>
</dbReference>
<organism evidence="7 8">
    <name type="scientific">Aureimonas glaciei</name>
    <dbReference type="NCBI Taxonomy" id="1776957"/>
    <lineage>
        <taxon>Bacteria</taxon>
        <taxon>Pseudomonadati</taxon>
        <taxon>Pseudomonadota</taxon>
        <taxon>Alphaproteobacteria</taxon>
        <taxon>Hyphomicrobiales</taxon>
        <taxon>Aurantimonadaceae</taxon>
        <taxon>Aureimonas</taxon>
    </lineage>
</organism>
<dbReference type="RefSeq" id="WP_188850433.1">
    <property type="nucleotide sequence ID" value="NZ_BMJJ01000004.1"/>
</dbReference>
<dbReference type="Pfam" id="PF22429">
    <property type="entry name" value="HutF_N"/>
    <property type="match status" value="1"/>
</dbReference>
<dbReference type="InterPro" id="IPR032466">
    <property type="entry name" value="Metal_Hydrolase"/>
</dbReference>
<evidence type="ECO:0000313" key="8">
    <source>
        <dbReference type="Proteomes" id="UP000613160"/>
    </source>
</evidence>
<keyword evidence="3" id="KW-0378">Hydrolase</keyword>
<comment type="caution">
    <text evidence="7">The sequence shown here is derived from an EMBL/GenBank/DDBJ whole genome shotgun (WGS) entry which is preliminary data.</text>
</comment>
<dbReference type="InterPro" id="IPR010252">
    <property type="entry name" value="HutF"/>
</dbReference>
<dbReference type="PANTHER" id="PTHR11271">
    <property type="entry name" value="GUANINE DEAMINASE"/>
    <property type="match status" value="1"/>
</dbReference>
<proteinExistence type="predicted"/>
<reference evidence="7" key="1">
    <citation type="journal article" date="2014" name="Int. J. Syst. Evol. Microbiol.">
        <title>Complete genome sequence of Corynebacterium casei LMG S-19264T (=DSM 44701T), isolated from a smear-ripened cheese.</title>
        <authorList>
            <consortium name="US DOE Joint Genome Institute (JGI-PGF)"/>
            <person name="Walter F."/>
            <person name="Albersmeier A."/>
            <person name="Kalinowski J."/>
            <person name="Ruckert C."/>
        </authorList>
    </citation>
    <scope>NUCLEOTIDE SEQUENCE</scope>
    <source>
        <strain evidence="7">CGMCC 1.15493</strain>
    </source>
</reference>
<keyword evidence="8" id="KW-1185">Reference proteome</keyword>
<dbReference type="InterPro" id="IPR055156">
    <property type="entry name" value="HutF-like_N"/>
</dbReference>
<dbReference type="InterPro" id="IPR006680">
    <property type="entry name" value="Amidohydro-rel"/>
</dbReference>
<dbReference type="InterPro" id="IPR011059">
    <property type="entry name" value="Metal-dep_hydrolase_composite"/>
</dbReference>
<dbReference type="NCBIfam" id="NF006684">
    <property type="entry name" value="PRK09229.1-5"/>
    <property type="match status" value="1"/>
</dbReference>
<name>A0A916XVY5_9HYPH</name>
<dbReference type="Gene3D" id="2.30.40.10">
    <property type="entry name" value="Urease, subunit C, domain 1"/>
    <property type="match status" value="1"/>
</dbReference>
<feature type="domain" description="Formimidoylglutamate deiminase N-terminal" evidence="6">
    <location>
        <begin position="9"/>
        <end position="48"/>
    </location>
</feature>
<gene>
    <name evidence="7" type="ORF">GCM10011335_19710</name>
</gene>
<keyword evidence="2" id="KW-0479">Metal-binding</keyword>
<dbReference type="GO" id="GO:0005829">
    <property type="term" value="C:cytosol"/>
    <property type="evidence" value="ECO:0007669"/>
    <property type="project" value="TreeGrafter"/>
</dbReference>
<accession>A0A916XVY5</accession>
<evidence type="ECO:0000256" key="2">
    <source>
        <dbReference type="ARBA" id="ARBA00022723"/>
    </source>
</evidence>
<dbReference type="PANTHER" id="PTHR11271:SF48">
    <property type="entry name" value="AMIDOHYDROLASE-RELATED DOMAIN-CONTAINING PROTEIN"/>
    <property type="match status" value="1"/>
</dbReference>
<dbReference type="GO" id="GO:0046872">
    <property type="term" value="F:metal ion binding"/>
    <property type="evidence" value="ECO:0007669"/>
    <property type="project" value="UniProtKB-KW"/>
</dbReference>
<dbReference type="Proteomes" id="UP000613160">
    <property type="component" value="Unassembled WGS sequence"/>
</dbReference>
<evidence type="ECO:0000313" key="7">
    <source>
        <dbReference type="EMBL" id="GGD16905.1"/>
    </source>
</evidence>
<dbReference type="SUPFAM" id="SSF51556">
    <property type="entry name" value="Metallo-dependent hydrolases"/>
    <property type="match status" value="1"/>
</dbReference>
<protein>
    <submittedName>
        <fullName evidence="7">Formimidoylglutamate deiminase</fullName>
    </submittedName>
</protein>
<comment type="cofactor">
    <cofactor evidence="1">
        <name>Zn(2+)</name>
        <dbReference type="ChEBI" id="CHEBI:29105"/>
    </cofactor>
</comment>
<dbReference type="InterPro" id="IPR051607">
    <property type="entry name" value="Metallo-dep_hydrolases"/>
</dbReference>
<feature type="domain" description="Amidohydrolase-related" evidence="5">
    <location>
        <begin position="53"/>
        <end position="433"/>
    </location>
</feature>
<dbReference type="Pfam" id="PF01979">
    <property type="entry name" value="Amidohydro_1"/>
    <property type="match status" value="1"/>
</dbReference>
<dbReference type="NCBIfam" id="NF006681">
    <property type="entry name" value="PRK09229.1-2"/>
    <property type="match status" value="1"/>
</dbReference>
<dbReference type="Gene3D" id="3.20.20.140">
    <property type="entry name" value="Metal-dependent hydrolases"/>
    <property type="match status" value="1"/>
</dbReference>
<evidence type="ECO:0000256" key="4">
    <source>
        <dbReference type="ARBA" id="ARBA00022833"/>
    </source>
</evidence>
<dbReference type="SUPFAM" id="SSF51338">
    <property type="entry name" value="Composite domain of metallo-dependent hydrolases"/>
    <property type="match status" value="1"/>
</dbReference>
<dbReference type="AlphaFoldDB" id="A0A916XVY5"/>
<evidence type="ECO:0000256" key="3">
    <source>
        <dbReference type="ARBA" id="ARBA00022801"/>
    </source>
</evidence>
<evidence type="ECO:0000259" key="6">
    <source>
        <dbReference type="Pfam" id="PF22429"/>
    </source>
</evidence>
<reference evidence="7" key="2">
    <citation type="submission" date="2020-09" db="EMBL/GenBank/DDBJ databases">
        <authorList>
            <person name="Sun Q."/>
            <person name="Zhou Y."/>
        </authorList>
    </citation>
    <scope>NUCLEOTIDE SEQUENCE</scope>
    <source>
        <strain evidence="7">CGMCC 1.15493</strain>
    </source>
</reference>
<evidence type="ECO:0000259" key="5">
    <source>
        <dbReference type="Pfam" id="PF01979"/>
    </source>
</evidence>
<sequence>MSPVYPASLFAERALLAEGWATHVRLDIGADGRIAAITAGASPAGAEKVAGPLVPAMPNLHSHAFQYAMAGQAEVAGSTADSFWTWRDTMYRIAGRLSPEDAGAVAAKLYVEMLKGGYGAVGEFHYLHHAPSGVAYDDPAEMSLRIADAARRAGIGLTLLPVFYAHADFGGAPPHAGQARFIHSPDAFLALLERLRAELGGAATLGLAFHSLRAATPDEIRAILGSGLAAGPIHIHVAEQTAEVEACLAWSGKRPVRFLLDEMGAGEGWCLIHATHMDAGEVQDLATSGAVVGLCPETEANLGDGIFPAEAYLGQGGAFGIGSDSQVSTSVAEELRMLEVGQRLQARRRNVLAGGADRSTGRRLFDAALDGGVAALGPASGGRIAVGAPASFTVLDGDDAFIATSKGDLVLDRWIFARGTNVVRDVMVGGRWVIRDRHHADEEAIDRAFRAALGRLAAA</sequence>
<dbReference type="GO" id="GO:0019239">
    <property type="term" value="F:deaminase activity"/>
    <property type="evidence" value="ECO:0007669"/>
    <property type="project" value="TreeGrafter"/>
</dbReference>
<keyword evidence="4" id="KW-0862">Zinc</keyword>
<evidence type="ECO:0000256" key="1">
    <source>
        <dbReference type="ARBA" id="ARBA00001947"/>
    </source>
</evidence>
<dbReference type="EMBL" id="BMJJ01000004">
    <property type="protein sequence ID" value="GGD16905.1"/>
    <property type="molecule type" value="Genomic_DNA"/>
</dbReference>